<protein>
    <submittedName>
        <fullName evidence="2">Dienelactone hydrolase family protein</fullName>
    </submittedName>
</protein>
<dbReference type="InterPro" id="IPR029058">
    <property type="entry name" value="AB_hydrolase_fold"/>
</dbReference>
<dbReference type="InterPro" id="IPR051049">
    <property type="entry name" value="Dienelactone_hydrolase-like"/>
</dbReference>
<gene>
    <name evidence="2" type="ORF">FPZ44_12975</name>
</gene>
<keyword evidence="3" id="KW-1185">Reference proteome</keyword>
<proteinExistence type="predicted"/>
<dbReference type="Pfam" id="PF01738">
    <property type="entry name" value="DLH"/>
    <property type="match status" value="1"/>
</dbReference>
<name>A0A559J212_9BACL</name>
<dbReference type="Gene3D" id="3.40.50.1820">
    <property type="entry name" value="alpha/beta hydrolase"/>
    <property type="match status" value="1"/>
</dbReference>
<dbReference type="SUPFAM" id="SSF53474">
    <property type="entry name" value="alpha/beta-Hydrolases"/>
    <property type="match status" value="1"/>
</dbReference>
<dbReference type="GO" id="GO:0016787">
    <property type="term" value="F:hydrolase activity"/>
    <property type="evidence" value="ECO:0007669"/>
    <property type="project" value="UniProtKB-KW"/>
</dbReference>
<reference evidence="2 3" key="1">
    <citation type="submission" date="2019-07" db="EMBL/GenBank/DDBJ databases">
        <authorList>
            <person name="Kim J."/>
        </authorList>
    </citation>
    <scope>NUCLEOTIDE SEQUENCE [LARGE SCALE GENOMIC DNA]</scope>
    <source>
        <strain evidence="2 3">N4</strain>
    </source>
</reference>
<sequence>MAKGGIVLFSIRQGSNTLVIVLHEIYGLNRHMEHVCKQWHDSGTDVMCLNLLNRESFEAEQEQEAYQYFMQNIGFERPVEEVLKVASSMRHEYKRICLVGYSVGATIAWRCSARGNIDRVIAYYGSRIRDYVDSVPLCPSLLIYGQQESSFDVPTLLDKVQQHPTVQVYVAEGSHGFANPHAAMYNRRSAELAWEQSERFMNQGQIG</sequence>
<dbReference type="AlphaFoldDB" id="A0A559J212"/>
<organism evidence="2 3">
    <name type="scientific">Paenibacillus agilis</name>
    <dbReference type="NCBI Taxonomy" id="3020863"/>
    <lineage>
        <taxon>Bacteria</taxon>
        <taxon>Bacillati</taxon>
        <taxon>Bacillota</taxon>
        <taxon>Bacilli</taxon>
        <taxon>Bacillales</taxon>
        <taxon>Paenibacillaceae</taxon>
        <taxon>Paenibacillus</taxon>
    </lineage>
</organism>
<feature type="domain" description="Dienelactone hydrolase" evidence="1">
    <location>
        <begin position="17"/>
        <end position="203"/>
    </location>
</feature>
<dbReference type="PANTHER" id="PTHR46623">
    <property type="entry name" value="CARBOXYMETHYLENEBUTENOLIDASE-RELATED"/>
    <property type="match status" value="1"/>
</dbReference>
<evidence type="ECO:0000313" key="3">
    <source>
        <dbReference type="Proteomes" id="UP000318102"/>
    </source>
</evidence>
<evidence type="ECO:0000313" key="2">
    <source>
        <dbReference type="EMBL" id="TVX93886.1"/>
    </source>
</evidence>
<dbReference type="OrthoDB" id="115291at2"/>
<dbReference type="PANTHER" id="PTHR46623:SF6">
    <property type="entry name" value="ALPHA_BETA-HYDROLASES SUPERFAMILY PROTEIN"/>
    <property type="match status" value="1"/>
</dbReference>
<comment type="caution">
    <text evidence="2">The sequence shown here is derived from an EMBL/GenBank/DDBJ whole genome shotgun (WGS) entry which is preliminary data.</text>
</comment>
<dbReference type="Proteomes" id="UP000318102">
    <property type="component" value="Unassembled WGS sequence"/>
</dbReference>
<dbReference type="InterPro" id="IPR002925">
    <property type="entry name" value="Dienelactn_hydro"/>
</dbReference>
<dbReference type="EMBL" id="VNJK01000001">
    <property type="protein sequence ID" value="TVX93886.1"/>
    <property type="molecule type" value="Genomic_DNA"/>
</dbReference>
<keyword evidence="2" id="KW-0378">Hydrolase</keyword>
<evidence type="ECO:0000259" key="1">
    <source>
        <dbReference type="Pfam" id="PF01738"/>
    </source>
</evidence>
<accession>A0A559J212</accession>